<reference evidence="1 2" key="1">
    <citation type="submission" date="2018-10" db="EMBL/GenBank/DDBJ databases">
        <title>Genome assembly for a Yunnan-Guizhou Plateau 3E fish, Anabarilius grahami (Regan), and its evolutionary and genetic applications.</title>
        <authorList>
            <person name="Jiang W."/>
        </authorList>
    </citation>
    <scope>NUCLEOTIDE SEQUENCE [LARGE SCALE GENOMIC DNA]</scope>
    <source>
        <strain evidence="1">AG-KIZ</strain>
        <tissue evidence="1">Muscle</tissue>
    </source>
</reference>
<dbReference type="AlphaFoldDB" id="A0A3N0YYM6"/>
<name>A0A3N0YYM6_ANAGA</name>
<dbReference type="EMBL" id="RJVU01019434">
    <property type="protein sequence ID" value="ROL50778.1"/>
    <property type="molecule type" value="Genomic_DNA"/>
</dbReference>
<sequence>MDTGVEQKLPVVSARRDDRHSPQGLEIFDLLLHVPTGAHTQSNHFASDIGLNTSTNAQKRVAQGCALNFTQNLLRCELAVCD</sequence>
<accession>A0A3N0YYM6</accession>
<gene>
    <name evidence="1" type="ORF">DPX16_15022</name>
</gene>
<evidence type="ECO:0000313" key="2">
    <source>
        <dbReference type="Proteomes" id="UP000281406"/>
    </source>
</evidence>
<keyword evidence="2" id="KW-1185">Reference proteome</keyword>
<organism evidence="1 2">
    <name type="scientific">Anabarilius grahami</name>
    <name type="common">Kanglang fish</name>
    <name type="synonym">Barilius grahami</name>
    <dbReference type="NCBI Taxonomy" id="495550"/>
    <lineage>
        <taxon>Eukaryota</taxon>
        <taxon>Metazoa</taxon>
        <taxon>Chordata</taxon>
        <taxon>Craniata</taxon>
        <taxon>Vertebrata</taxon>
        <taxon>Euteleostomi</taxon>
        <taxon>Actinopterygii</taxon>
        <taxon>Neopterygii</taxon>
        <taxon>Teleostei</taxon>
        <taxon>Ostariophysi</taxon>
        <taxon>Cypriniformes</taxon>
        <taxon>Xenocyprididae</taxon>
        <taxon>Xenocypridinae</taxon>
        <taxon>Xenocypridinae incertae sedis</taxon>
        <taxon>Anabarilius</taxon>
    </lineage>
</organism>
<evidence type="ECO:0000313" key="1">
    <source>
        <dbReference type="EMBL" id="ROL50778.1"/>
    </source>
</evidence>
<dbReference type="Proteomes" id="UP000281406">
    <property type="component" value="Unassembled WGS sequence"/>
</dbReference>
<proteinExistence type="predicted"/>
<comment type="caution">
    <text evidence="1">The sequence shown here is derived from an EMBL/GenBank/DDBJ whole genome shotgun (WGS) entry which is preliminary data.</text>
</comment>
<protein>
    <submittedName>
        <fullName evidence="1">Uncharacterized protein</fullName>
    </submittedName>
</protein>